<accession>A0AAW1Z385</accession>
<evidence type="ECO:0000256" key="1">
    <source>
        <dbReference type="SAM" id="MobiDB-lite"/>
    </source>
</evidence>
<dbReference type="Proteomes" id="UP001479290">
    <property type="component" value="Unassembled WGS sequence"/>
</dbReference>
<dbReference type="EMBL" id="JAWDJR010000022">
    <property type="protein sequence ID" value="KAK9954562.1"/>
    <property type="molecule type" value="Genomic_DNA"/>
</dbReference>
<sequence>MGVWRVEDEPKADRVVQLIGDVSSQTSLGESVLILEGSTRSQASKMCHEQKSPPGPPPHPRPCEATTARYDELSVFSGVLAGQSEPSWRVRANNSLIAPPKPACVDHV</sequence>
<organism evidence="2 3">
    <name type="scientific">Culter alburnus</name>
    <name type="common">Topmouth culter</name>
    <dbReference type="NCBI Taxonomy" id="194366"/>
    <lineage>
        <taxon>Eukaryota</taxon>
        <taxon>Metazoa</taxon>
        <taxon>Chordata</taxon>
        <taxon>Craniata</taxon>
        <taxon>Vertebrata</taxon>
        <taxon>Euteleostomi</taxon>
        <taxon>Actinopterygii</taxon>
        <taxon>Neopterygii</taxon>
        <taxon>Teleostei</taxon>
        <taxon>Ostariophysi</taxon>
        <taxon>Cypriniformes</taxon>
        <taxon>Xenocyprididae</taxon>
        <taxon>Xenocypridinae</taxon>
        <taxon>Culter</taxon>
    </lineage>
</organism>
<comment type="caution">
    <text evidence="2">The sequence shown here is derived from an EMBL/GenBank/DDBJ whole genome shotgun (WGS) entry which is preliminary data.</text>
</comment>
<dbReference type="AlphaFoldDB" id="A0AAW1Z385"/>
<name>A0AAW1Z385_CULAL</name>
<feature type="region of interest" description="Disordered" evidence="1">
    <location>
        <begin position="39"/>
        <end position="62"/>
    </location>
</feature>
<protein>
    <submittedName>
        <fullName evidence="2">Uncharacterized protein</fullName>
    </submittedName>
</protein>
<gene>
    <name evidence="2" type="ORF">ABG768_016614</name>
</gene>
<evidence type="ECO:0000313" key="3">
    <source>
        <dbReference type="Proteomes" id="UP001479290"/>
    </source>
</evidence>
<evidence type="ECO:0000313" key="2">
    <source>
        <dbReference type="EMBL" id="KAK9954562.1"/>
    </source>
</evidence>
<proteinExistence type="predicted"/>
<keyword evidence="3" id="KW-1185">Reference proteome</keyword>
<reference evidence="2 3" key="1">
    <citation type="submission" date="2024-05" db="EMBL/GenBank/DDBJ databases">
        <title>A high-quality chromosomal-level genome assembly of Topmouth culter (Culter alburnus).</title>
        <authorList>
            <person name="Zhao H."/>
        </authorList>
    </citation>
    <scope>NUCLEOTIDE SEQUENCE [LARGE SCALE GENOMIC DNA]</scope>
    <source>
        <strain evidence="2">CATC2023</strain>
        <tissue evidence="2">Muscle</tissue>
    </source>
</reference>